<evidence type="ECO:0000313" key="2">
    <source>
        <dbReference type="Proteomes" id="UP001630127"/>
    </source>
</evidence>
<dbReference type="EMBL" id="JBJUIK010000004">
    <property type="protein sequence ID" value="KAL3530136.1"/>
    <property type="molecule type" value="Genomic_DNA"/>
</dbReference>
<dbReference type="Proteomes" id="UP001630127">
    <property type="component" value="Unassembled WGS sequence"/>
</dbReference>
<evidence type="ECO:0008006" key="3">
    <source>
        <dbReference type="Google" id="ProtNLM"/>
    </source>
</evidence>
<protein>
    <recommendedName>
        <fullName evidence="3">Reverse transcriptase</fullName>
    </recommendedName>
</protein>
<reference evidence="1 2" key="1">
    <citation type="submission" date="2024-11" db="EMBL/GenBank/DDBJ databases">
        <title>A near-complete genome assembly of Cinchona calisaya.</title>
        <authorList>
            <person name="Lian D.C."/>
            <person name="Zhao X.W."/>
            <person name="Wei L."/>
        </authorList>
    </citation>
    <scope>NUCLEOTIDE SEQUENCE [LARGE SCALE GENOMIC DNA]</scope>
    <source>
        <tissue evidence="1">Nenye</tissue>
    </source>
</reference>
<keyword evidence="2" id="KW-1185">Reference proteome</keyword>
<comment type="caution">
    <text evidence="1">The sequence shown here is derived from an EMBL/GenBank/DDBJ whole genome shotgun (WGS) entry which is preliminary data.</text>
</comment>
<dbReference type="AlphaFoldDB" id="A0ABD3AEC2"/>
<proteinExistence type="predicted"/>
<name>A0ABD3AEC2_9GENT</name>
<organism evidence="1 2">
    <name type="scientific">Cinchona calisaya</name>
    <dbReference type="NCBI Taxonomy" id="153742"/>
    <lineage>
        <taxon>Eukaryota</taxon>
        <taxon>Viridiplantae</taxon>
        <taxon>Streptophyta</taxon>
        <taxon>Embryophyta</taxon>
        <taxon>Tracheophyta</taxon>
        <taxon>Spermatophyta</taxon>
        <taxon>Magnoliopsida</taxon>
        <taxon>eudicotyledons</taxon>
        <taxon>Gunneridae</taxon>
        <taxon>Pentapetalae</taxon>
        <taxon>asterids</taxon>
        <taxon>lamiids</taxon>
        <taxon>Gentianales</taxon>
        <taxon>Rubiaceae</taxon>
        <taxon>Cinchonoideae</taxon>
        <taxon>Cinchoneae</taxon>
        <taxon>Cinchona</taxon>
    </lineage>
</organism>
<sequence length="193" mass="22936">MFRVHKKIKVCRIMLLNWNRSLNINAGKEMKWIKGRIMEVKEGVSEHKREEIVELKRKLSLAYKNEEVFWSRRAKVAWLNEEDKNNKFFHASVVERRRMNQISQLRRCEGEWCKTEQEIQEEIIQCFNKIFNSSQPEDFGEILHGIPKTISEQMNEKLVKPVTEIDIKDAVFSMHSHNSLGPDGISPLFFQKF</sequence>
<gene>
    <name evidence="1" type="ORF">ACH5RR_009458</name>
</gene>
<accession>A0ABD3AEC2</accession>
<evidence type="ECO:0000313" key="1">
    <source>
        <dbReference type="EMBL" id="KAL3530136.1"/>
    </source>
</evidence>